<dbReference type="InterPro" id="IPR038801">
    <property type="entry name" value="TAF1C"/>
</dbReference>
<comment type="caution">
    <text evidence="1">The sequence shown here is derived from an EMBL/GenBank/DDBJ whole genome shotgun (WGS) entry which is preliminary data.</text>
</comment>
<dbReference type="GO" id="GO:0001650">
    <property type="term" value="C:fibrillar center"/>
    <property type="evidence" value="ECO:0007669"/>
    <property type="project" value="TreeGrafter"/>
</dbReference>
<accession>A0AAP0KST3</accession>
<reference evidence="1 2" key="1">
    <citation type="submission" date="2024-01" db="EMBL/GenBank/DDBJ databases">
        <title>Genome assemblies of Stephania.</title>
        <authorList>
            <person name="Yang L."/>
        </authorList>
    </citation>
    <scope>NUCLEOTIDE SEQUENCE [LARGE SCALE GENOMIC DNA]</scope>
    <source>
        <strain evidence="1">JXDWG</strain>
        <tissue evidence="1">Leaf</tissue>
    </source>
</reference>
<evidence type="ECO:0000313" key="2">
    <source>
        <dbReference type="Proteomes" id="UP001419268"/>
    </source>
</evidence>
<dbReference type="PANTHER" id="PTHR15319">
    <property type="entry name" value="TATA BOX-BINDING PROTEIN ASSOCIATED FACTOR RNA POLYMERASE I SUBUNIT C"/>
    <property type="match status" value="1"/>
</dbReference>
<gene>
    <name evidence="1" type="ORF">Scep_004611</name>
</gene>
<dbReference type="PANTHER" id="PTHR15319:SF1">
    <property type="entry name" value="TATA BOX-BINDING PROTEIN-ASSOCIATED FACTOR RNA POLYMERASE I SUBUNIT C"/>
    <property type="match status" value="1"/>
</dbReference>
<dbReference type="EMBL" id="JBBNAG010000002">
    <property type="protein sequence ID" value="KAK9158037.1"/>
    <property type="molecule type" value="Genomic_DNA"/>
</dbReference>
<sequence>MNFSEDWKSLLVICSVQSPPLLLSGRHAEPLGPLLFSPSPRSPTTLFSSPSLRSPFSPTPSLSLYKFLHSCNRPSKDPFLLPSLASSIALDFASDDDNDDDPSNSSSSSECSDYEHNVLQMLRFGDHTKVLLFFPSGDNWDQVGFVQLCMVEGANTRVVAESSGKEFRSSQCLGSRIIDIQVISDPDIGGDDFTSNVGFLLARTLYSVHWFRVKASDVGATAEKPVLEYMGTKQFSVCVTSACWNPHLIEESLVLLENGELYLFDFGSCLKTDKFPLRLEGTRVPINWKDANFDSGCGLDSGVSGAKLDGWLKAEFSWHPQIFVVLCSNAVFMVDYRFQESKMTALAHVSVLNTSLSDKNDQFISFCKVPGDGFYFSIATESHLFLFDIRKPLMPVLQWDHGLDKPNYMNIFRLSELRCLRQESRYQWASENGYAIMLGSFFNCEFNVFCFGPPLPTPFGSVASEVLRLGSSMYAWELPSELPMMDHWCYCGDCILEKEFSRAMLPEWVDWRQKEELVMGFCIIAENFSESDSKPKSSDVGGFTMIKLVSSGNLKSRKYHASWDSIRPSSKASEKASSCDDGSQLHLVGDQKYKYQKRFKYFRLEYLTRYLNGDLSQFIALKMQKLDAKLKYSFEERHVTKHDLLKVARVDTISSSPIDVLNSVGLPMSIDEIASSRIWATIPVDLMQSTFSNYLGFADVFVDEKKKSMQFLKVPDQPQFLPFFLRKPSSESNRFSHNAQLDDAFVGPVLPLPILFSLSDVGKDKEGNCAVGEDEMNGVAEEKELMHECEKVRRVANGVLSSGSCAELGDLNPVSFAPGGMKKCVPHQEINQFIFFKPRAYLDDESTELGCIGGKPVHEVENFNAFIYKVQDEEFSSNPKKLGGLEMFDDLCPVKLKFDIPPMDIARTERKGYNVLKRQFSKWQGNFKQYGDFCKASKIKKMAI</sequence>
<proteinExistence type="predicted"/>
<keyword evidence="2" id="KW-1185">Reference proteome</keyword>
<organism evidence="1 2">
    <name type="scientific">Stephania cephalantha</name>
    <dbReference type="NCBI Taxonomy" id="152367"/>
    <lineage>
        <taxon>Eukaryota</taxon>
        <taxon>Viridiplantae</taxon>
        <taxon>Streptophyta</taxon>
        <taxon>Embryophyta</taxon>
        <taxon>Tracheophyta</taxon>
        <taxon>Spermatophyta</taxon>
        <taxon>Magnoliopsida</taxon>
        <taxon>Ranunculales</taxon>
        <taxon>Menispermaceae</taxon>
        <taxon>Menispermoideae</taxon>
        <taxon>Cissampelideae</taxon>
        <taxon>Stephania</taxon>
    </lineage>
</organism>
<dbReference type="GO" id="GO:0001164">
    <property type="term" value="F:RNA polymerase I core promoter sequence-specific DNA binding"/>
    <property type="evidence" value="ECO:0007669"/>
    <property type="project" value="TreeGrafter"/>
</dbReference>
<dbReference type="Proteomes" id="UP001419268">
    <property type="component" value="Unassembled WGS sequence"/>
</dbReference>
<protein>
    <submittedName>
        <fullName evidence="1">Uncharacterized protein</fullName>
    </submittedName>
</protein>
<evidence type="ECO:0000313" key="1">
    <source>
        <dbReference type="EMBL" id="KAK9158037.1"/>
    </source>
</evidence>
<name>A0AAP0KST3_9MAGN</name>
<dbReference type="AlphaFoldDB" id="A0AAP0KST3"/>